<dbReference type="PANTHER" id="PTHR24056:SF176">
    <property type="entry name" value="OS01G0367700 PROTEIN"/>
    <property type="match status" value="1"/>
</dbReference>
<feature type="region of interest" description="Disordered" evidence="4">
    <location>
        <begin position="217"/>
        <end position="279"/>
    </location>
</feature>
<dbReference type="GO" id="GO:0008353">
    <property type="term" value="F:RNA polymerase II CTD heptapeptide repeat kinase activity"/>
    <property type="evidence" value="ECO:0007669"/>
    <property type="project" value="TreeGrafter"/>
</dbReference>
<feature type="compositionally biased region" description="Basic and acidic residues" evidence="4">
    <location>
        <begin position="224"/>
        <end position="239"/>
    </location>
</feature>
<evidence type="ECO:0000256" key="4">
    <source>
        <dbReference type="SAM" id="MobiDB-lite"/>
    </source>
</evidence>
<dbReference type="Gene3D" id="3.30.200.20">
    <property type="entry name" value="Phosphorylase Kinase, domain 1"/>
    <property type="match status" value="1"/>
</dbReference>
<accession>A0A8S1ZPK0</accession>
<dbReference type="PANTHER" id="PTHR24056">
    <property type="entry name" value="CELL DIVISION PROTEIN KINASE"/>
    <property type="match status" value="1"/>
</dbReference>
<evidence type="ECO:0000256" key="1">
    <source>
        <dbReference type="ARBA" id="ARBA00022741"/>
    </source>
</evidence>
<dbReference type="GO" id="GO:0032968">
    <property type="term" value="P:positive regulation of transcription elongation by RNA polymerase II"/>
    <property type="evidence" value="ECO:0007669"/>
    <property type="project" value="TreeGrafter"/>
</dbReference>
<evidence type="ECO:0008006" key="7">
    <source>
        <dbReference type="Google" id="ProtNLM"/>
    </source>
</evidence>
<dbReference type="Proteomes" id="UP000682877">
    <property type="component" value="Chromosome 1"/>
</dbReference>
<keyword evidence="2 3" id="KW-0067">ATP-binding</keyword>
<proteinExistence type="predicted"/>
<dbReference type="AlphaFoldDB" id="A0A8S1ZPK0"/>
<dbReference type="InterPro" id="IPR011009">
    <property type="entry name" value="Kinase-like_dom_sf"/>
</dbReference>
<dbReference type="Gene3D" id="1.10.510.10">
    <property type="entry name" value="Transferase(Phosphotransferase) domain 1"/>
    <property type="match status" value="1"/>
</dbReference>
<feature type="compositionally biased region" description="Basic residues" evidence="4">
    <location>
        <begin position="359"/>
        <end position="377"/>
    </location>
</feature>
<gene>
    <name evidence="5" type="ORF">AARE701A_LOCUS3787</name>
</gene>
<dbReference type="GO" id="GO:0000307">
    <property type="term" value="C:cyclin-dependent protein kinase holoenzyme complex"/>
    <property type="evidence" value="ECO:0007669"/>
    <property type="project" value="TreeGrafter"/>
</dbReference>
<feature type="region of interest" description="Disordered" evidence="4">
    <location>
        <begin position="1"/>
        <end position="82"/>
    </location>
</feature>
<evidence type="ECO:0000256" key="2">
    <source>
        <dbReference type="ARBA" id="ARBA00022840"/>
    </source>
</evidence>
<evidence type="ECO:0000256" key="3">
    <source>
        <dbReference type="PROSITE-ProRule" id="PRU10141"/>
    </source>
</evidence>
<organism evidence="5 6">
    <name type="scientific">Arabidopsis arenosa</name>
    <name type="common">Sand rock-cress</name>
    <name type="synonym">Cardaminopsis arenosa</name>
    <dbReference type="NCBI Taxonomy" id="38785"/>
    <lineage>
        <taxon>Eukaryota</taxon>
        <taxon>Viridiplantae</taxon>
        <taxon>Streptophyta</taxon>
        <taxon>Embryophyta</taxon>
        <taxon>Tracheophyta</taxon>
        <taxon>Spermatophyta</taxon>
        <taxon>Magnoliopsida</taxon>
        <taxon>eudicotyledons</taxon>
        <taxon>Gunneridae</taxon>
        <taxon>Pentapetalae</taxon>
        <taxon>rosids</taxon>
        <taxon>malvids</taxon>
        <taxon>Brassicales</taxon>
        <taxon>Brassicaceae</taxon>
        <taxon>Camelineae</taxon>
        <taxon>Arabidopsis</taxon>
    </lineage>
</organism>
<protein>
    <recommendedName>
        <fullName evidence="7">Protein kinase domain-containing protein</fullName>
    </recommendedName>
</protein>
<evidence type="ECO:0000313" key="5">
    <source>
        <dbReference type="EMBL" id="CAE5960340.1"/>
    </source>
</evidence>
<feature type="region of interest" description="Disordered" evidence="4">
    <location>
        <begin position="333"/>
        <end position="377"/>
    </location>
</feature>
<feature type="compositionally biased region" description="Basic and acidic residues" evidence="4">
    <location>
        <begin position="44"/>
        <end position="60"/>
    </location>
</feature>
<reference evidence="5" key="1">
    <citation type="submission" date="2021-01" db="EMBL/GenBank/DDBJ databases">
        <authorList>
            <person name="Bezrukov I."/>
        </authorList>
    </citation>
    <scope>NUCLEOTIDE SEQUENCE</scope>
</reference>
<evidence type="ECO:0000313" key="6">
    <source>
        <dbReference type="Proteomes" id="UP000682877"/>
    </source>
</evidence>
<dbReference type="PROSITE" id="PS00107">
    <property type="entry name" value="PROTEIN_KINASE_ATP"/>
    <property type="match status" value="1"/>
</dbReference>
<dbReference type="InterPro" id="IPR050108">
    <property type="entry name" value="CDK"/>
</dbReference>
<dbReference type="GO" id="GO:0005524">
    <property type="term" value="F:ATP binding"/>
    <property type="evidence" value="ECO:0007669"/>
    <property type="project" value="UniProtKB-UniRule"/>
</dbReference>
<keyword evidence="6" id="KW-1185">Reference proteome</keyword>
<name>A0A8S1ZPK0_ARAAE</name>
<dbReference type="GO" id="GO:0005634">
    <property type="term" value="C:nucleus"/>
    <property type="evidence" value="ECO:0007669"/>
    <property type="project" value="TreeGrafter"/>
</dbReference>
<dbReference type="InterPro" id="IPR017441">
    <property type="entry name" value="Protein_kinase_ATP_BS"/>
</dbReference>
<feature type="binding site" evidence="3">
    <location>
        <position position="141"/>
    </location>
    <ligand>
        <name>ATP</name>
        <dbReference type="ChEBI" id="CHEBI:30616"/>
    </ligand>
</feature>
<dbReference type="EMBL" id="LR999451">
    <property type="protein sequence ID" value="CAE5960340.1"/>
    <property type="molecule type" value="Genomic_DNA"/>
</dbReference>
<sequence length="377" mass="41574">MGCVFGREATTAEPKQAKSSKASGVVAGESSVQVTTKSNGVIVEVEKKNEEENGDKERKSKGDRRRSKPNPRLSNPSKHWRGEQVAAGWPSWLSDACGEALNGWVPRKADTFEKIDKIGQGTYSNVYKAKDMLTGKIVALKKVRPVVKFSEPEVKCIDLWSAGCILAELLAGRPIMPGRTEVEQLHKIYKLCEDRQTASAALKSEFFTSEPYACEPADLPKYPPSKEMDAKRRDEETRRQRAASKAQGDGARKNRHRDRSNRALPAPEANAELQSNVDRRRLITHANAKSKSEKFPPPHQDGGAMGVPLGASQHIDPTFIPRDMVPSFTSSSFNFSKDEPPTQVQTWSGPLGHPITGISRKKKDNTKSSKGKRAVMA</sequence>
<keyword evidence="1 3" id="KW-0547">Nucleotide-binding</keyword>
<dbReference type="SUPFAM" id="SSF56112">
    <property type="entry name" value="Protein kinase-like (PK-like)"/>
    <property type="match status" value="1"/>
</dbReference>